<dbReference type="OrthoDB" id="419768at2759"/>
<dbReference type="Proteomes" id="UP000001876">
    <property type="component" value="Unassembled WGS sequence"/>
</dbReference>
<name>C1N2H4_MICPC</name>
<evidence type="ECO:0000313" key="3">
    <source>
        <dbReference type="Proteomes" id="UP000001876"/>
    </source>
</evidence>
<organism evidence="3">
    <name type="scientific">Micromonas pusilla (strain CCMP1545)</name>
    <name type="common">Picoplanktonic green alga</name>
    <dbReference type="NCBI Taxonomy" id="564608"/>
    <lineage>
        <taxon>Eukaryota</taxon>
        <taxon>Viridiplantae</taxon>
        <taxon>Chlorophyta</taxon>
        <taxon>Mamiellophyceae</taxon>
        <taxon>Mamiellales</taxon>
        <taxon>Mamiellaceae</taxon>
        <taxon>Micromonas</taxon>
    </lineage>
</organism>
<dbReference type="RefSeq" id="XP_003061872.1">
    <property type="nucleotide sequence ID" value="XM_003061826.1"/>
</dbReference>
<dbReference type="SUPFAM" id="SSF49562">
    <property type="entry name" value="C2 domain (Calcium/lipid-binding domain, CaLB)"/>
    <property type="match status" value="1"/>
</dbReference>
<gene>
    <name evidence="2" type="ORF">MICPUCDRAFT_51529</name>
</gene>
<keyword evidence="3" id="KW-1185">Reference proteome</keyword>
<dbReference type="PANTHER" id="PTHR47052">
    <property type="entry name" value="CONSERVED SERINE PROLINE-RICH PROTEIN (AFU_ORTHOLOGUE AFUA_2G01790)"/>
    <property type="match status" value="1"/>
</dbReference>
<accession>C1N2H4</accession>
<dbReference type="STRING" id="564608.C1N2H4"/>
<feature type="domain" description="C2" evidence="1">
    <location>
        <begin position="1"/>
        <end position="91"/>
    </location>
</feature>
<dbReference type="InterPro" id="IPR035892">
    <property type="entry name" value="C2_domain_sf"/>
</dbReference>
<dbReference type="AlphaFoldDB" id="C1N2H4"/>
<dbReference type="KEGG" id="mpp:MICPUCDRAFT_51529"/>
<dbReference type="EMBL" id="GG663745">
    <property type="protein sequence ID" value="EEH53584.1"/>
    <property type="molecule type" value="Genomic_DNA"/>
</dbReference>
<evidence type="ECO:0000313" key="2">
    <source>
        <dbReference type="EMBL" id="EEH53584.1"/>
    </source>
</evidence>
<dbReference type="Gene3D" id="2.60.40.150">
    <property type="entry name" value="C2 domain"/>
    <property type="match status" value="1"/>
</dbReference>
<reference evidence="2 3" key="1">
    <citation type="journal article" date="2009" name="Science">
        <title>Green evolution and dynamic adaptations revealed by genomes of the marine picoeukaryotes Micromonas.</title>
        <authorList>
            <person name="Worden A.Z."/>
            <person name="Lee J.H."/>
            <person name="Mock T."/>
            <person name="Rouze P."/>
            <person name="Simmons M.P."/>
            <person name="Aerts A.L."/>
            <person name="Allen A.E."/>
            <person name="Cuvelier M.L."/>
            <person name="Derelle E."/>
            <person name="Everett M.V."/>
            <person name="Foulon E."/>
            <person name="Grimwood J."/>
            <person name="Gundlach H."/>
            <person name="Henrissat B."/>
            <person name="Napoli C."/>
            <person name="McDonald S.M."/>
            <person name="Parker M.S."/>
            <person name="Rombauts S."/>
            <person name="Salamov A."/>
            <person name="Von Dassow P."/>
            <person name="Badger J.H."/>
            <person name="Coutinho P.M."/>
            <person name="Demir E."/>
            <person name="Dubchak I."/>
            <person name="Gentemann C."/>
            <person name="Eikrem W."/>
            <person name="Gready J.E."/>
            <person name="John U."/>
            <person name="Lanier W."/>
            <person name="Lindquist E.A."/>
            <person name="Lucas S."/>
            <person name="Mayer K.F."/>
            <person name="Moreau H."/>
            <person name="Not F."/>
            <person name="Otillar R."/>
            <person name="Panaud O."/>
            <person name="Pangilinan J."/>
            <person name="Paulsen I."/>
            <person name="Piegu B."/>
            <person name="Poliakov A."/>
            <person name="Robbens S."/>
            <person name="Schmutz J."/>
            <person name="Toulza E."/>
            <person name="Wyss T."/>
            <person name="Zelensky A."/>
            <person name="Zhou K."/>
            <person name="Armbrust E.V."/>
            <person name="Bhattacharya D."/>
            <person name="Goodenough U.W."/>
            <person name="Van de Peer Y."/>
            <person name="Grigoriev I.V."/>
        </authorList>
    </citation>
    <scope>NUCLEOTIDE SEQUENCE [LARGE SCALE GENOMIC DNA]</scope>
    <source>
        <strain evidence="2 3">CCMP1545</strain>
    </source>
</reference>
<protein>
    <submittedName>
        <fullName evidence="2">Predicted protein</fullName>
    </submittedName>
</protein>
<dbReference type="InterPro" id="IPR000008">
    <property type="entry name" value="C2_dom"/>
</dbReference>
<evidence type="ECO:0000259" key="1">
    <source>
        <dbReference type="PROSITE" id="PS50004"/>
    </source>
</evidence>
<dbReference type="InterPro" id="IPR052981">
    <property type="entry name" value="Ingression_C2_domain"/>
</dbReference>
<sequence>MANSRGKLEVNVLRAWGLKDTQTFGTQDPYCVVRVNDQRARTRVSVDGGTSPAFHERLTMDVFGHPPHVFVEVRSIHWSPYDRVGVVNADP</sequence>
<dbReference type="GeneID" id="9687529"/>
<proteinExistence type="predicted"/>
<dbReference type="Pfam" id="PF00168">
    <property type="entry name" value="C2"/>
    <property type="match status" value="1"/>
</dbReference>
<dbReference type="PROSITE" id="PS50004">
    <property type="entry name" value="C2"/>
    <property type="match status" value="1"/>
</dbReference>
<dbReference type="PANTHER" id="PTHR47052:SF3">
    <property type="entry name" value="INGRESSION PROTEIN 1"/>
    <property type="match status" value="1"/>
</dbReference>